<accession>A0ABU3Q9C7</accession>
<keyword evidence="5 6" id="KW-0143">Chaperone</keyword>
<keyword evidence="6" id="KW-0963">Cytoplasm</keyword>
<gene>
    <name evidence="6 7" type="primary">secB</name>
    <name evidence="7" type="ORF">RQX22_13600</name>
</gene>
<evidence type="ECO:0000256" key="4">
    <source>
        <dbReference type="ARBA" id="ARBA00023010"/>
    </source>
</evidence>
<keyword evidence="8" id="KW-1185">Reference proteome</keyword>
<comment type="similarity">
    <text evidence="1 6">Belongs to the SecB family.</text>
</comment>
<keyword evidence="2 6" id="KW-0813">Transport</keyword>
<dbReference type="HAMAP" id="MF_00821">
    <property type="entry name" value="SecB"/>
    <property type="match status" value="1"/>
</dbReference>
<evidence type="ECO:0000256" key="2">
    <source>
        <dbReference type="ARBA" id="ARBA00022448"/>
    </source>
</evidence>
<dbReference type="SUPFAM" id="SSF54611">
    <property type="entry name" value="SecB-like"/>
    <property type="match status" value="1"/>
</dbReference>
<dbReference type="Pfam" id="PF02556">
    <property type="entry name" value="SecB"/>
    <property type="match status" value="1"/>
</dbReference>
<dbReference type="PRINTS" id="PR01594">
    <property type="entry name" value="SECBCHAPRONE"/>
</dbReference>
<evidence type="ECO:0000256" key="3">
    <source>
        <dbReference type="ARBA" id="ARBA00022927"/>
    </source>
</evidence>
<dbReference type="PANTHER" id="PTHR36918:SF1">
    <property type="entry name" value="PROTEIN-EXPORT PROTEIN SECB"/>
    <property type="match status" value="1"/>
</dbReference>
<reference evidence="7 8" key="1">
    <citation type="submission" date="2023-05" db="EMBL/GenBank/DDBJ databases">
        <authorList>
            <person name="Guo Y."/>
        </authorList>
    </citation>
    <scope>NUCLEOTIDE SEQUENCE [LARGE SCALE GENOMIC DNA]</scope>
    <source>
        <strain evidence="7 8">GR2756</strain>
    </source>
</reference>
<comment type="subcellular location">
    <subcellularLocation>
        <location evidence="6">Cytoplasm</location>
    </subcellularLocation>
</comment>
<dbReference type="EMBL" id="JAVUPU010000006">
    <property type="protein sequence ID" value="MDT9599992.1"/>
    <property type="molecule type" value="Genomic_DNA"/>
</dbReference>
<keyword evidence="3 6" id="KW-0653">Protein transport</keyword>
<dbReference type="NCBIfam" id="TIGR00809">
    <property type="entry name" value="secB"/>
    <property type="match status" value="1"/>
</dbReference>
<dbReference type="InterPro" id="IPR035958">
    <property type="entry name" value="SecB-like_sf"/>
</dbReference>
<sequence length="170" mass="18409">MAEEAGADQVYSNGDDTAPQVGIVSQYVKDLSFENPNAPAVYQWQGQPAMDVEFNIGAQKLSDEINEVVLKINITARSDDKIAFQLELLYAGLIAMRNVPEEQVQPFLLAEAPRILFPFARQTVAHAVQDGGFPPLLLDPIDFGALYMQRAAQQQAEAGGTTAGEITGQA</sequence>
<dbReference type="Proteomes" id="UP001259572">
    <property type="component" value="Unassembled WGS sequence"/>
</dbReference>
<evidence type="ECO:0000313" key="8">
    <source>
        <dbReference type="Proteomes" id="UP001259572"/>
    </source>
</evidence>
<dbReference type="PANTHER" id="PTHR36918">
    <property type="match status" value="1"/>
</dbReference>
<dbReference type="InterPro" id="IPR003708">
    <property type="entry name" value="SecB"/>
</dbReference>
<protein>
    <recommendedName>
        <fullName evidence="6">Protein-export protein SecB</fullName>
    </recommendedName>
</protein>
<organism evidence="7 8">
    <name type="scientific">Sphingosinicella rhizophila</name>
    <dbReference type="NCBI Taxonomy" id="3050082"/>
    <lineage>
        <taxon>Bacteria</taxon>
        <taxon>Pseudomonadati</taxon>
        <taxon>Pseudomonadota</taxon>
        <taxon>Alphaproteobacteria</taxon>
        <taxon>Sphingomonadales</taxon>
        <taxon>Sphingosinicellaceae</taxon>
        <taxon>Sphingosinicella</taxon>
    </lineage>
</organism>
<evidence type="ECO:0000313" key="7">
    <source>
        <dbReference type="EMBL" id="MDT9599992.1"/>
    </source>
</evidence>
<evidence type="ECO:0000256" key="1">
    <source>
        <dbReference type="ARBA" id="ARBA00009990"/>
    </source>
</evidence>
<evidence type="ECO:0000256" key="6">
    <source>
        <dbReference type="HAMAP-Rule" id="MF_00821"/>
    </source>
</evidence>
<keyword evidence="4 6" id="KW-0811">Translocation</keyword>
<dbReference type="NCBIfam" id="NF004392">
    <property type="entry name" value="PRK05751.1-3"/>
    <property type="match status" value="1"/>
</dbReference>
<proteinExistence type="inferred from homology"/>
<comment type="function">
    <text evidence="6">One of the proteins required for the normal export of preproteins out of the cell cytoplasm. It is a molecular chaperone that binds to a subset of precursor proteins, maintaining them in a translocation-competent state. It also specifically binds to its receptor SecA.</text>
</comment>
<comment type="caution">
    <text evidence="7">The sequence shown here is derived from an EMBL/GenBank/DDBJ whole genome shotgun (WGS) entry which is preliminary data.</text>
</comment>
<name>A0ABU3Q9C7_9SPHN</name>
<dbReference type="RefSeq" id="WP_315727085.1">
    <property type="nucleotide sequence ID" value="NZ_JAVUPU010000006.1"/>
</dbReference>
<dbReference type="Gene3D" id="3.10.420.10">
    <property type="entry name" value="SecB-like"/>
    <property type="match status" value="1"/>
</dbReference>
<comment type="subunit">
    <text evidence="6">Homotetramer, a dimer of dimers. One homotetramer interacts with 1 SecA dimer.</text>
</comment>
<evidence type="ECO:0000256" key="5">
    <source>
        <dbReference type="ARBA" id="ARBA00023186"/>
    </source>
</evidence>